<evidence type="ECO:0000313" key="2">
    <source>
        <dbReference type="EMBL" id="AKT39801.1"/>
    </source>
</evidence>
<evidence type="ECO:0000313" key="3">
    <source>
        <dbReference type="Proteomes" id="UP000067626"/>
    </source>
</evidence>
<dbReference type="AlphaFoldDB" id="A0A0K1EG03"/>
<dbReference type="STRING" id="52.CMC5_039520"/>
<reference evidence="2 3" key="1">
    <citation type="submission" date="2015-07" db="EMBL/GenBank/DDBJ databases">
        <title>Genome analysis of myxobacterium Chondromyces crocatus Cm c5 reveals a high potential for natural compound synthesis and the genetic basis for the loss of fruiting body formation.</title>
        <authorList>
            <person name="Zaburannyi N."/>
            <person name="Bunk B."/>
            <person name="Maier J."/>
            <person name="Overmann J."/>
            <person name="Mueller R."/>
        </authorList>
    </citation>
    <scope>NUCLEOTIDE SEQUENCE [LARGE SCALE GENOMIC DNA]</scope>
    <source>
        <strain evidence="2 3">Cm c5</strain>
    </source>
</reference>
<gene>
    <name evidence="2" type="ORF">CMC5_039520</name>
</gene>
<dbReference type="EMBL" id="CP012159">
    <property type="protein sequence ID" value="AKT39801.1"/>
    <property type="molecule type" value="Genomic_DNA"/>
</dbReference>
<protein>
    <recommendedName>
        <fullName evidence="4">HEAT repeat domain-containing protein</fullName>
    </recommendedName>
</protein>
<keyword evidence="3" id="KW-1185">Reference proteome</keyword>
<sequence>MRRRLAGTIAGIFLLIGFWFLFWPKGTPDPPVQPNQELGAASPEGERHRHGGSHHSADEASGEDEGPPPGDRIPMPRCWQGLVDFDKKASLTDLRAAISNAVAQGDPLLAEYLRDRLAEMIGGNADTALTVLGWATQASGPELGILMGSIKESSAVRDPRVASALLATGEQKSAASDLRGSALEALETQHRLDEASIGRMKAIAMDDDAESAAWIATRTLGRVMNEDFKRTGSYQAYWKELLSVGKDSPETGVQLLALEMPSYADPILEDNDLEVLTKLLMTDPDRSVREMAAHRLSVTRSPNKVLAIYQQAFPAEQDECVRWAIFRFTVRVGGAGAMPILAAYAALDPRFKDDHQDFMAIYAAGTVDFERVWMGKVERHQCVLEEGMPH</sequence>
<dbReference type="Proteomes" id="UP000067626">
    <property type="component" value="Chromosome"/>
</dbReference>
<evidence type="ECO:0008006" key="4">
    <source>
        <dbReference type="Google" id="ProtNLM"/>
    </source>
</evidence>
<feature type="region of interest" description="Disordered" evidence="1">
    <location>
        <begin position="30"/>
        <end position="77"/>
    </location>
</feature>
<name>A0A0K1EG03_CHOCO</name>
<dbReference type="PATRIC" id="fig|52.7.peg.4355"/>
<organism evidence="2 3">
    <name type="scientific">Chondromyces crocatus</name>
    <dbReference type="NCBI Taxonomy" id="52"/>
    <lineage>
        <taxon>Bacteria</taxon>
        <taxon>Pseudomonadati</taxon>
        <taxon>Myxococcota</taxon>
        <taxon>Polyangia</taxon>
        <taxon>Polyangiales</taxon>
        <taxon>Polyangiaceae</taxon>
        <taxon>Chondromyces</taxon>
    </lineage>
</organism>
<proteinExistence type="predicted"/>
<dbReference type="KEGG" id="ccro:CMC5_039520"/>
<accession>A0A0K1EG03</accession>
<evidence type="ECO:0000256" key="1">
    <source>
        <dbReference type="SAM" id="MobiDB-lite"/>
    </source>
</evidence>